<feature type="compositionally biased region" description="Polar residues" evidence="2">
    <location>
        <begin position="577"/>
        <end position="587"/>
    </location>
</feature>
<feature type="compositionally biased region" description="Polar residues" evidence="2">
    <location>
        <begin position="122"/>
        <end position="132"/>
    </location>
</feature>
<feature type="compositionally biased region" description="Basic and acidic residues" evidence="2">
    <location>
        <begin position="588"/>
        <end position="608"/>
    </location>
</feature>
<evidence type="ECO:0000256" key="2">
    <source>
        <dbReference type="SAM" id="MobiDB-lite"/>
    </source>
</evidence>
<feature type="compositionally biased region" description="Acidic residues" evidence="2">
    <location>
        <begin position="405"/>
        <end position="414"/>
    </location>
</feature>
<feature type="region of interest" description="Disordered" evidence="2">
    <location>
        <begin position="1"/>
        <end position="38"/>
    </location>
</feature>
<accession>A0A317SC92</accession>
<evidence type="ECO:0000313" key="4">
    <source>
        <dbReference type="Proteomes" id="UP000246991"/>
    </source>
</evidence>
<feature type="compositionally biased region" description="Basic and acidic residues" evidence="2">
    <location>
        <begin position="366"/>
        <end position="378"/>
    </location>
</feature>
<feature type="region of interest" description="Disordered" evidence="2">
    <location>
        <begin position="318"/>
        <end position="341"/>
    </location>
</feature>
<dbReference type="EMBL" id="PYWC01000128">
    <property type="protein sequence ID" value="PWW71925.1"/>
    <property type="molecule type" value="Genomic_DNA"/>
</dbReference>
<gene>
    <name evidence="3" type="ORF">C7212DRAFT_348472</name>
</gene>
<proteinExistence type="predicted"/>
<protein>
    <submittedName>
        <fullName evidence="3">Uncharacterized protein</fullName>
    </submittedName>
</protein>
<organism evidence="3 4">
    <name type="scientific">Tuber magnatum</name>
    <name type="common">white Piedmont truffle</name>
    <dbReference type="NCBI Taxonomy" id="42249"/>
    <lineage>
        <taxon>Eukaryota</taxon>
        <taxon>Fungi</taxon>
        <taxon>Dikarya</taxon>
        <taxon>Ascomycota</taxon>
        <taxon>Pezizomycotina</taxon>
        <taxon>Pezizomycetes</taxon>
        <taxon>Pezizales</taxon>
        <taxon>Tuberaceae</taxon>
        <taxon>Tuber</taxon>
    </lineage>
</organism>
<feature type="coiled-coil region" evidence="1">
    <location>
        <begin position="493"/>
        <end position="520"/>
    </location>
</feature>
<name>A0A317SC92_9PEZI</name>
<feature type="coiled-coil region" evidence="1">
    <location>
        <begin position="260"/>
        <end position="287"/>
    </location>
</feature>
<comment type="caution">
    <text evidence="3">The sequence shown here is derived from an EMBL/GenBank/DDBJ whole genome shotgun (WGS) entry which is preliminary data.</text>
</comment>
<dbReference type="OrthoDB" id="5382349at2759"/>
<dbReference type="Proteomes" id="UP000246991">
    <property type="component" value="Unassembled WGS sequence"/>
</dbReference>
<feature type="region of interest" description="Disordered" evidence="2">
    <location>
        <begin position="356"/>
        <end position="378"/>
    </location>
</feature>
<feature type="compositionally biased region" description="Polar residues" evidence="2">
    <location>
        <begin position="13"/>
        <end position="25"/>
    </location>
</feature>
<evidence type="ECO:0000313" key="3">
    <source>
        <dbReference type="EMBL" id="PWW71925.1"/>
    </source>
</evidence>
<sequence length="714" mass="77618">MTSPQSVPLPPGDNTNYLDSLSTCAATPDNRSSRAYDESIPQTIRAKAPFTQPHFFPHHPDILFRDLNTPTPALPPFHVLTPKDMATPVGRPSRRGGKYHPGAAPKTEARRRNRDEMGYNASDISGTESSSDLDQFASEGEAFDNGDCESFDRTIALNLTTPVQPRLHPQAVSTHSGHTAGRVSPSRMVGRIPRGKSAYSDTISSFEANAASFVNPNTLPSMFAEENVAPFPCLSAASPQKLNSIHGTPGINPHGLSVDNGLLSTQLREKEARIRQLEELLFSQTQDMGEFVDFSPEKKKMKSSLTASDDLQLTVKKRRSPKKLPPSTIRKTRNASRCSSRSPVRSFVGLLEGIANGTPTKLPKVTAEERKQERRRRETIEFREFSAIDLESLKSYLPPPVTEGTVEEDAEVGQEAESKQQNVSSTQKDEHYQMQDAQPKDQTKATPTFPRAQLDIQSTPARRFRTRRSNSAPPPPGPVKLGTQKLITPDPEIAEMSSTIAALRAQVDRLREDLEVTSVQLQKSVVSLEGERRARIAAEETWRFMEIEKKFGVCCQFAAGSGKTEPEAAAHLPLPSSPTNSIASHSTFDGRGRCESRPGSRIQYDRPSSRLGGYNSKIATTTAVSRKRGREEGPQPQNAAKKPPVPRQEKKVLSGAGPAAANVMLGSGIANNGLKKPTAGTGMGAPPVKGPMRATSGVAGATRSQMGLSRGARR</sequence>
<keyword evidence="4" id="KW-1185">Reference proteome</keyword>
<keyword evidence="1" id="KW-0175">Coiled coil</keyword>
<feature type="region of interest" description="Disordered" evidence="2">
    <location>
        <begin position="566"/>
        <end position="714"/>
    </location>
</feature>
<feature type="compositionally biased region" description="Basic and acidic residues" evidence="2">
    <location>
        <begin position="427"/>
        <end position="443"/>
    </location>
</feature>
<feature type="region of interest" description="Disordered" evidence="2">
    <location>
        <begin position="395"/>
        <end position="484"/>
    </location>
</feature>
<evidence type="ECO:0000256" key="1">
    <source>
        <dbReference type="SAM" id="Coils"/>
    </source>
</evidence>
<dbReference type="AlphaFoldDB" id="A0A317SC92"/>
<feature type="region of interest" description="Disordered" evidence="2">
    <location>
        <begin position="169"/>
        <end position="193"/>
    </location>
</feature>
<feature type="region of interest" description="Disordered" evidence="2">
    <location>
        <begin position="76"/>
        <end position="132"/>
    </location>
</feature>
<reference evidence="3 4" key="1">
    <citation type="submission" date="2018-03" db="EMBL/GenBank/DDBJ databases">
        <title>Genomes of Pezizomycetes fungi and the evolution of truffles.</title>
        <authorList>
            <person name="Murat C."/>
            <person name="Payen T."/>
            <person name="Noel B."/>
            <person name="Kuo A."/>
            <person name="Martin F.M."/>
        </authorList>
    </citation>
    <scope>NUCLEOTIDE SEQUENCE [LARGE SCALE GENOMIC DNA]</scope>
    <source>
        <strain evidence="3">091103-1</strain>
    </source>
</reference>
<feature type="compositionally biased region" description="Basic and acidic residues" evidence="2">
    <location>
        <begin position="107"/>
        <end position="117"/>
    </location>
</feature>